<keyword evidence="1 2" id="KW-0129">CBS domain</keyword>
<gene>
    <name evidence="4" type="ORF">MECH1_V1_2855</name>
</gene>
<evidence type="ECO:0000256" key="2">
    <source>
        <dbReference type="PROSITE-ProRule" id="PRU00703"/>
    </source>
</evidence>
<evidence type="ECO:0000313" key="5">
    <source>
        <dbReference type="Proteomes" id="UP001497493"/>
    </source>
</evidence>
<dbReference type="Proteomes" id="UP001497493">
    <property type="component" value="Chromosome"/>
</dbReference>
<dbReference type="PANTHER" id="PTHR43080:SF26">
    <property type="entry name" value="REGULATORY PROTEIN"/>
    <property type="match status" value="1"/>
</dbReference>
<dbReference type="InterPro" id="IPR051257">
    <property type="entry name" value="Diverse_CBS-Domain"/>
</dbReference>
<reference evidence="4 5" key="1">
    <citation type="submission" date="2024-04" db="EMBL/GenBank/DDBJ databases">
        <authorList>
            <person name="Cremers G."/>
        </authorList>
    </citation>
    <scope>NUCLEOTIDE SEQUENCE [LARGE SCALE GENOMIC DNA]</scope>
    <source>
        <strain evidence="4">MeCH1-AG</strain>
    </source>
</reference>
<organism evidence="4 5">
    <name type="scientific">Candidatus Methylocalor cossyra</name>
    <dbReference type="NCBI Taxonomy" id="3108543"/>
    <lineage>
        <taxon>Bacteria</taxon>
        <taxon>Pseudomonadati</taxon>
        <taxon>Pseudomonadota</taxon>
        <taxon>Gammaproteobacteria</taxon>
        <taxon>Methylococcales</taxon>
        <taxon>Methylococcaceae</taxon>
        <taxon>Candidatus Methylocalor</taxon>
    </lineage>
</organism>
<dbReference type="PANTHER" id="PTHR43080">
    <property type="entry name" value="CBS DOMAIN-CONTAINING PROTEIN CBSX3, MITOCHONDRIAL"/>
    <property type="match status" value="1"/>
</dbReference>
<name>A0ABM9NLW1_9GAMM</name>
<dbReference type="InterPro" id="IPR046342">
    <property type="entry name" value="CBS_dom_sf"/>
</dbReference>
<sequence>MLATVTVRDLSVREHMTANPVVFKPELEVYAAIRDLLTHKVTGAPVLDRKGRLVGLFSELDCMKVAVSAAYHEDMPGTVAEFMTTNFKTVDGDLSIVEAAEMFTESPQRHFPVLDEGHLVGVISRVDILKALLSLW</sequence>
<dbReference type="InterPro" id="IPR044729">
    <property type="entry name" value="CBS_bac"/>
</dbReference>
<evidence type="ECO:0000313" key="4">
    <source>
        <dbReference type="EMBL" id="CAL1241631.1"/>
    </source>
</evidence>
<protein>
    <submittedName>
        <fullName evidence="4">CBS domain-containing protein</fullName>
    </submittedName>
</protein>
<proteinExistence type="predicted"/>
<dbReference type="Pfam" id="PF00571">
    <property type="entry name" value="CBS"/>
    <property type="match status" value="2"/>
</dbReference>
<dbReference type="SUPFAM" id="SSF54631">
    <property type="entry name" value="CBS-domain pair"/>
    <property type="match status" value="1"/>
</dbReference>
<accession>A0ABM9NLW1</accession>
<dbReference type="CDD" id="cd04629">
    <property type="entry name" value="CBS_pair_bac"/>
    <property type="match status" value="1"/>
</dbReference>
<keyword evidence="5" id="KW-1185">Reference proteome</keyword>
<dbReference type="EMBL" id="OZ026884">
    <property type="protein sequence ID" value="CAL1241631.1"/>
    <property type="molecule type" value="Genomic_DNA"/>
</dbReference>
<dbReference type="PROSITE" id="PS51371">
    <property type="entry name" value="CBS"/>
    <property type="match status" value="2"/>
</dbReference>
<dbReference type="SMART" id="SM00116">
    <property type="entry name" value="CBS"/>
    <property type="match status" value="2"/>
</dbReference>
<evidence type="ECO:0000256" key="1">
    <source>
        <dbReference type="ARBA" id="ARBA00023122"/>
    </source>
</evidence>
<dbReference type="RefSeq" id="WP_348758134.1">
    <property type="nucleotide sequence ID" value="NZ_OZ026884.1"/>
</dbReference>
<feature type="domain" description="CBS" evidence="3">
    <location>
        <begin position="16"/>
        <end position="75"/>
    </location>
</feature>
<dbReference type="Gene3D" id="3.10.580.10">
    <property type="entry name" value="CBS-domain"/>
    <property type="match status" value="1"/>
</dbReference>
<feature type="domain" description="CBS" evidence="3">
    <location>
        <begin position="83"/>
        <end position="136"/>
    </location>
</feature>
<dbReference type="InterPro" id="IPR000644">
    <property type="entry name" value="CBS_dom"/>
</dbReference>
<evidence type="ECO:0000259" key="3">
    <source>
        <dbReference type="PROSITE" id="PS51371"/>
    </source>
</evidence>